<dbReference type="InterPro" id="IPR050951">
    <property type="entry name" value="Retrovirus_Pol_polyprotein"/>
</dbReference>
<dbReference type="GO" id="GO:0015074">
    <property type="term" value="P:DNA integration"/>
    <property type="evidence" value="ECO:0007669"/>
    <property type="project" value="InterPro"/>
</dbReference>
<feature type="domain" description="Integrase catalytic" evidence="3">
    <location>
        <begin position="305"/>
        <end position="465"/>
    </location>
</feature>
<dbReference type="PROSITE" id="PS50994">
    <property type="entry name" value="INTEGRASE"/>
    <property type="match status" value="1"/>
</dbReference>
<sequence length="668" mass="78273">MTRDLHELTKKDAVWNWSQKCQTSFKNILKAFANEPILSHYEDDAEYEIRTDSSDKTIAAILIKIKNNVKSVVRYESLSLKGHQINWHINRKEFYAVYWALCISLKIYIYGKFVTIYCDSIAVKNILNAKKLNVCLSRQIMEMQAYEFKILHKRGKENCDVDMISRLTKVYYFNIPKTNKIIYEQQDDNYCKNIIKQLNNSDENLPVNKHFCVLNGILHKHDTNNNVTHLQVVLPQKMIPELLISYHDAVDAGHFGSRITYEKIRDKYFFEDMKNIIYNYCKSCENCQLSKPSRLLKSGISGMLKASRPFERFHIDICGPFVKTENKKKYIVCAIDQFSKFIEMKAIKNQNSYTIAKFIKNNIICRYGPPRFILSDRGAVFLSNIVKSVIDLYPPTEQQFTSGFHPQCNANVERVQGTIKNILKPYVNIKENDWDLYLPHCQLAYNTKIHETTKYSPFELLFNFKPDSVFDIENNPNINVQNEIFSEVAKEKYAKQIAEAKIRLDKKQKYNAQRVNDKLRSQIFIVGDIVKLKNRSSFLESRKLNKNYEGPYVVLKRNSIHVYTNQSLINHKKRLKVNVEHLEHFVLRDSLFENTQNDSDSDGTEIYNFNSDDENLNNNFIPESTDVDKSSSDETEIYEYVKNISANENLRNREILRKPDRYGAYISH</sequence>
<dbReference type="InterPro" id="IPR043502">
    <property type="entry name" value="DNA/RNA_pol_sf"/>
</dbReference>
<dbReference type="VEuPathDB" id="VectorBase:LDEU008249"/>
<dbReference type="Pfam" id="PF17921">
    <property type="entry name" value="Integrase_H2C2"/>
    <property type="match status" value="1"/>
</dbReference>
<dbReference type="InterPro" id="IPR041588">
    <property type="entry name" value="Integrase_H2C2"/>
</dbReference>
<dbReference type="PANTHER" id="PTHR37984:SF5">
    <property type="entry name" value="PROTEIN NYNRIN-LIKE"/>
    <property type="match status" value="1"/>
</dbReference>
<dbReference type="GO" id="GO:0042575">
    <property type="term" value="C:DNA polymerase complex"/>
    <property type="evidence" value="ECO:0007669"/>
    <property type="project" value="UniProtKB-ARBA"/>
</dbReference>
<evidence type="ECO:0000313" key="5">
    <source>
        <dbReference type="Proteomes" id="UP000288716"/>
    </source>
</evidence>
<protein>
    <recommendedName>
        <fullName evidence="1">RNA-directed DNA polymerase</fullName>
        <ecNumber evidence="1">2.7.7.49</ecNumber>
    </recommendedName>
</protein>
<dbReference type="Pfam" id="PF17919">
    <property type="entry name" value="RT_RNaseH_2"/>
    <property type="match status" value="1"/>
</dbReference>
<keyword evidence="5" id="KW-1185">Reference proteome</keyword>
<reference evidence="4 5" key="1">
    <citation type="journal article" date="2018" name="Gigascience">
        <title>Genomes of trombidid mites reveal novel predicted allergens and laterally-transferred genes associated with secondary metabolism.</title>
        <authorList>
            <person name="Dong X."/>
            <person name="Chaisiri K."/>
            <person name="Xia D."/>
            <person name="Armstrong S.D."/>
            <person name="Fang Y."/>
            <person name="Donnelly M.J."/>
            <person name="Kadowaki T."/>
            <person name="McGarry J.W."/>
            <person name="Darby A.C."/>
            <person name="Makepeace B.L."/>
        </authorList>
    </citation>
    <scope>NUCLEOTIDE SEQUENCE [LARGE SCALE GENOMIC DNA]</scope>
    <source>
        <strain evidence="4">UoL-UT</strain>
    </source>
</reference>
<dbReference type="InterPro" id="IPR012337">
    <property type="entry name" value="RNaseH-like_sf"/>
</dbReference>
<accession>A0A443S8F0</accession>
<dbReference type="CDD" id="cd09274">
    <property type="entry name" value="RNase_HI_RT_Ty3"/>
    <property type="match status" value="1"/>
</dbReference>
<dbReference type="FunFam" id="1.10.340.70:FF:000001">
    <property type="entry name" value="Retrovirus-related Pol polyprotein from transposon gypsy-like Protein"/>
    <property type="match status" value="1"/>
</dbReference>
<evidence type="ECO:0000259" key="3">
    <source>
        <dbReference type="PROSITE" id="PS50994"/>
    </source>
</evidence>
<gene>
    <name evidence="4" type="ORF">B4U80_02809</name>
</gene>
<dbReference type="InterPro" id="IPR041577">
    <property type="entry name" value="RT_RNaseH_2"/>
</dbReference>
<dbReference type="Gene3D" id="1.10.340.70">
    <property type="match status" value="1"/>
</dbReference>
<dbReference type="EMBL" id="NCKV01005876">
    <property type="protein sequence ID" value="RWS23791.1"/>
    <property type="molecule type" value="Genomic_DNA"/>
</dbReference>
<dbReference type="GO" id="GO:0003676">
    <property type="term" value="F:nucleic acid binding"/>
    <property type="evidence" value="ECO:0007669"/>
    <property type="project" value="InterPro"/>
</dbReference>
<dbReference type="InterPro" id="IPR043128">
    <property type="entry name" value="Rev_trsase/Diguanyl_cyclase"/>
</dbReference>
<dbReference type="AlphaFoldDB" id="A0A443S8F0"/>
<proteinExistence type="predicted"/>
<dbReference type="Gene3D" id="3.30.70.270">
    <property type="match status" value="1"/>
</dbReference>
<evidence type="ECO:0000256" key="1">
    <source>
        <dbReference type="ARBA" id="ARBA00012493"/>
    </source>
</evidence>
<comment type="caution">
    <text evidence="4">The sequence shown here is derived from an EMBL/GenBank/DDBJ whole genome shotgun (WGS) entry which is preliminary data.</text>
</comment>
<keyword evidence="2" id="KW-0511">Multifunctional enzyme</keyword>
<dbReference type="Gene3D" id="3.30.420.10">
    <property type="entry name" value="Ribonuclease H-like superfamily/Ribonuclease H"/>
    <property type="match status" value="1"/>
</dbReference>
<dbReference type="PANTHER" id="PTHR37984">
    <property type="entry name" value="PROTEIN CBG26694"/>
    <property type="match status" value="1"/>
</dbReference>
<dbReference type="SUPFAM" id="SSF53098">
    <property type="entry name" value="Ribonuclease H-like"/>
    <property type="match status" value="1"/>
</dbReference>
<dbReference type="SUPFAM" id="SSF56672">
    <property type="entry name" value="DNA/RNA polymerases"/>
    <property type="match status" value="1"/>
</dbReference>
<organism evidence="4 5">
    <name type="scientific">Leptotrombidium deliense</name>
    <dbReference type="NCBI Taxonomy" id="299467"/>
    <lineage>
        <taxon>Eukaryota</taxon>
        <taxon>Metazoa</taxon>
        <taxon>Ecdysozoa</taxon>
        <taxon>Arthropoda</taxon>
        <taxon>Chelicerata</taxon>
        <taxon>Arachnida</taxon>
        <taxon>Acari</taxon>
        <taxon>Acariformes</taxon>
        <taxon>Trombidiformes</taxon>
        <taxon>Prostigmata</taxon>
        <taxon>Anystina</taxon>
        <taxon>Parasitengona</taxon>
        <taxon>Trombiculoidea</taxon>
        <taxon>Trombiculidae</taxon>
        <taxon>Leptotrombidium</taxon>
    </lineage>
</organism>
<dbReference type="STRING" id="299467.A0A443S8F0"/>
<dbReference type="EC" id="2.7.7.49" evidence="1"/>
<name>A0A443S8F0_9ACAR</name>
<dbReference type="OrthoDB" id="6368830at2759"/>
<dbReference type="Pfam" id="PF00665">
    <property type="entry name" value="rve"/>
    <property type="match status" value="1"/>
</dbReference>
<dbReference type="Proteomes" id="UP000288716">
    <property type="component" value="Unassembled WGS sequence"/>
</dbReference>
<evidence type="ECO:0000256" key="2">
    <source>
        <dbReference type="ARBA" id="ARBA00023268"/>
    </source>
</evidence>
<dbReference type="InterPro" id="IPR036397">
    <property type="entry name" value="RNaseH_sf"/>
</dbReference>
<evidence type="ECO:0000313" key="4">
    <source>
        <dbReference type="EMBL" id="RWS23791.1"/>
    </source>
</evidence>
<dbReference type="InterPro" id="IPR001584">
    <property type="entry name" value="Integrase_cat-core"/>
</dbReference>
<dbReference type="GO" id="GO:0003964">
    <property type="term" value="F:RNA-directed DNA polymerase activity"/>
    <property type="evidence" value="ECO:0007669"/>
    <property type="project" value="UniProtKB-EC"/>
</dbReference>